<dbReference type="Proteomes" id="UP000198985">
    <property type="component" value="Unassembled WGS sequence"/>
</dbReference>
<proteinExistence type="predicted"/>
<evidence type="ECO:0000313" key="2">
    <source>
        <dbReference type="Proteomes" id="UP000198985"/>
    </source>
</evidence>
<dbReference type="EMBL" id="FNTY01000002">
    <property type="protein sequence ID" value="SEE48071.1"/>
    <property type="molecule type" value="Genomic_DNA"/>
</dbReference>
<gene>
    <name evidence="1" type="ORF">SAMN04490194_2424</name>
</gene>
<evidence type="ECO:0000313" key="1">
    <source>
        <dbReference type="EMBL" id="SEE48071.1"/>
    </source>
</evidence>
<protein>
    <submittedName>
        <fullName evidence="1">Uncharacterized protein</fullName>
    </submittedName>
</protein>
<name>A0A1H5J7P0_9PSED</name>
<reference evidence="1 2" key="1">
    <citation type="submission" date="2016-10" db="EMBL/GenBank/DDBJ databases">
        <authorList>
            <person name="de Groot N.N."/>
        </authorList>
    </citation>
    <scope>NUCLEOTIDE SEQUENCE [LARGE SCALE GENOMIC DNA]</scope>
    <source>
        <strain evidence="1 2">BS3662</strain>
    </source>
</reference>
<organism evidence="1 2">
    <name type="scientific">Pseudomonas migulae</name>
    <dbReference type="NCBI Taxonomy" id="78543"/>
    <lineage>
        <taxon>Bacteria</taxon>
        <taxon>Pseudomonadati</taxon>
        <taxon>Pseudomonadota</taxon>
        <taxon>Gammaproteobacteria</taxon>
        <taxon>Pseudomonadales</taxon>
        <taxon>Pseudomonadaceae</taxon>
        <taxon>Pseudomonas</taxon>
    </lineage>
</organism>
<sequence>MFNDKLLLIKKLPSLQSVLQLIDTSGRRKMPPASRKKMLVEWGLGEKICERDLPPFLCETLGKAT</sequence>
<accession>A0A1H5J7P0</accession>
<dbReference type="AlphaFoldDB" id="A0A1H5J7P0"/>